<evidence type="ECO:0000313" key="1">
    <source>
        <dbReference type="EMBL" id="GJE99117.1"/>
    </source>
</evidence>
<dbReference type="Gene3D" id="3.80.10.10">
    <property type="entry name" value="Ribonuclease Inhibitor"/>
    <property type="match status" value="1"/>
</dbReference>
<gene>
    <name evidence="1" type="ORF">PsYK624_153630</name>
</gene>
<dbReference type="AlphaFoldDB" id="A0A9P3LM91"/>
<name>A0A9P3LM91_9APHY</name>
<evidence type="ECO:0008006" key="3">
    <source>
        <dbReference type="Google" id="ProtNLM"/>
    </source>
</evidence>
<organism evidence="1 2">
    <name type="scientific">Phanerochaete sordida</name>
    <dbReference type="NCBI Taxonomy" id="48140"/>
    <lineage>
        <taxon>Eukaryota</taxon>
        <taxon>Fungi</taxon>
        <taxon>Dikarya</taxon>
        <taxon>Basidiomycota</taxon>
        <taxon>Agaricomycotina</taxon>
        <taxon>Agaricomycetes</taxon>
        <taxon>Polyporales</taxon>
        <taxon>Phanerochaetaceae</taxon>
        <taxon>Phanerochaete</taxon>
    </lineage>
</organism>
<dbReference type="InterPro" id="IPR032675">
    <property type="entry name" value="LRR_dom_sf"/>
</dbReference>
<evidence type="ECO:0000313" key="2">
    <source>
        <dbReference type="Proteomes" id="UP000703269"/>
    </source>
</evidence>
<dbReference type="Proteomes" id="UP000703269">
    <property type="component" value="Unassembled WGS sequence"/>
</dbReference>
<sequence length="448" mass="50114">MTKNGAWIGDYTFNAKSVTYLAVFLYPGATRKPSRPRWFDLRISFDEGHAPFTAQAYLSRMVEGHTRQSLNHAPLPPEVLSIIVHYVTSGSGRTGLRLVARLRLVCRYWNNILRPILFANIEISKTGQTESLMKTFRACPADTSSPGQHLRTLSIGDVWKSTEIGIPAVETVLLLGLGTHATHLTQLSWTLQEFRHIMHLPLPSPPVPPRITSMLPALLRHLRALHTLHVSHQSLHSCAQLFSIIHALPSLKELELTQVALNRVGPVRTTHVATAAQRLRTFRWSSNTTIDQRAPMAAVAARFCTGNDSNGSAVAQAVSRARWRAGWRSMCGADYDYKADTSEAPYSFLVLNLSTLQLKWSIPPAEENSPIRARLLATLKFYSTLSTVELALKDLDPHLRPHYPLTIILNHEDLAAKVPDLQARLPELMPHAHRLGLITVEAGTWYWE</sequence>
<protein>
    <recommendedName>
        <fullName evidence="3">F-box domain-containing protein</fullName>
    </recommendedName>
</protein>
<accession>A0A9P3LM91</accession>
<keyword evidence="2" id="KW-1185">Reference proteome</keyword>
<dbReference type="SUPFAM" id="SSF52047">
    <property type="entry name" value="RNI-like"/>
    <property type="match status" value="1"/>
</dbReference>
<reference evidence="1 2" key="1">
    <citation type="submission" date="2021-08" db="EMBL/GenBank/DDBJ databases">
        <title>Draft Genome Sequence of Phanerochaete sordida strain YK-624.</title>
        <authorList>
            <person name="Mori T."/>
            <person name="Dohra H."/>
            <person name="Suzuki T."/>
            <person name="Kawagishi H."/>
            <person name="Hirai H."/>
        </authorList>
    </citation>
    <scope>NUCLEOTIDE SEQUENCE [LARGE SCALE GENOMIC DNA]</scope>
    <source>
        <strain evidence="1 2">YK-624</strain>
    </source>
</reference>
<proteinExistence type="predicted"/>
<comment type="caution">
    <text evidence="1">The sequence shown here is derived from an EMBL/GenBank/DDBJ whole genome shotgun (WGS) entry which is preliminary data.</text>
</comment>
<dbReference type="EMBL" id="BPQB01000101">
    <property type="protein sequence ID" value="GJE99117.1"/>
    <property type="molecule type" value="Genomic_DNA"/>
</dbReference>